<organism evidence="2 3">
    <name type="scientific">Buttiauxella noackiae ATCC 51607</name>
    <dbReference type="NCBI Taxonomy" id="1354255"/>
    <lineage>
        <taxon>Bacteria</taxon>
        <taxon>Pseudomonadati</taxon>
        <taxon>Pseudomonadota</taxon>
        <taxon>Gammaproteobacteria</taxon>
        <taxon>Enterobacterales</taxon>
        <taxon>Enterobacteriaceae</taxon>
        <taxon>Buttiauxella</taxon>
    </lineage>
</organism>
<keyword evidence="3" id="KW-1185">Reference proteome</keyword>
<dbReference type="AlphaFoldDB" id="A0A1B7HJY7"/>
<dbReference type="InterPro" id="IPR039060">
    <property type="entry name" value="Antitox_HigA"/>
</dbReference>
<dbReference type="GO" id="GO:0006355">
    <property type="term" value="P:regulation of DNA-templated transcription"/>
    <property type="evidence" value="ECO:0007669"/>
    <property type="project" value="InterPro"/>
</dbReference>
<dbReference type="Proteomes" id="UP000078286">
    <property type="component" value="Unassembled WGS sequence"/>
</dbReference>
<dbReference type="Pfam" id="PF01381">
    <property type="entry name" value="HTH_3"/>
    <property type="match status" value="1"/>
</dbReference>
<evidence type="ECO:0000313" key="3">
    <source>
        <dbReference type="Proteomes" id="UP000078286"/>
    </source>
</evidence>
<dbReference type="Gene3D" id="1.10.260.40">
    <property type="entry name" value="lambda repressor-like DNA-binding domains"/>
    <property type="match status" value="1"/>
</dbReference>
<gene>
    <name evidence="2" type="ORF">M979_3366</name>
</gene>
<name>A0A1B7HJY7_9ENTR</name>
<feature type="domain" description="HTH cro/C1-type" evidence="1">
    <location>
        <begin position="84"/>
        <end position="136"/>
    </location>
</feature>
<comment type="caution">
    <text evidence="2">The sequence shown here is derived from an EMBL/GenBank/DDBJ whole genome shotgun (WGS) entry which is preliminary data.</text>
</comment>
<proteinExistence type="predicted"/>
<dbReference type="GO" id="GO:0001046">
    <property type="term" value="F:core promoter sequence-specific DNA binding"/>
    <property type="evidence" value="ECO:0007669"/>
    <property type="project" value="TreeGrafter"/>
</dbReference>
<dbReference type="SUPFAM" id="SSF47413">
    <property type="entry name" value="lambda repressor-like DNA-binding domains"/>
    <property type="match status" value="1"/>
</dbReference>
<reference evidence="2 3" key="1">
    <citation type="submission" date="2016-04" db="EMBL/GenBank/DDBJ databases">
        <title>ATOL: Assembling a taxonomically balanced genome-scale reconstruction of the evolutionary history of the Enterobacteriaceae.</title>
        <authorList>
            <person name="Plunkett G.III."/>
            <person name="Neeno-Eckwall E.C."/>
            <person name="Glasner J.D."/>
            <person name="Perna N.T."/>
        </authorList>
    </citation>
    <scope>NUCLEOTIDE SEQUENCE [LARGE SCALE GENOMIC DNA]</scope>
    <source>
        <strain evidence="2 3">ATCC 51607</strain>
    </source>
</reference>
<dbReference type="InterPro" id="IPR010982">
    <property type="entry name" value="Lambda_DNA-bd_dom_sf"/>
</dbReference>
<evidence type="ECO:0000313" key="2">
    <source>
        <dbReference type="EMBL" id="OAT15918.1"/>
    </source>
</evidence>
<dbReference type="EMBL" id="LXEO01000049">
    <property type="protein sequence ID" value="OAT15918.1"/>
    <property type="molecule type" value="Genomic_DNA"/>
</dbReference>
<dbReference type="PANTHER" id="PTHR40455:SF1">
    <property type="entry name" value="ANTITOXIN HIGA"/>
    <property type="match status" value="1"/>
</dbReference>
<dbReference type="PATRIC" id="fig|1354255.3.peg.3466"/>
<dbReference type="InterPro" id="IPR001387">
    <property type="entry name" value="Cro/C1-type_HTH"/>
</dbReference>
<evidence type="ECO:0000259" key="1">
    <source>
        <dbReference type="PROSITE" id="PS50943"/>
    </source>
</evidence>
<dbReference type="PROSITE" id="PS50943">
    <property type="entry name" value="HTH_CROC1"/>
    <property type="match status" value="1"/>
</dbReference>
<dbReference type="RefSeq" id="WP_064555717.1">
    <property type="nucleotide sequence ID" value="NZ_LXEO01000049.1"/>
</dbReference>
<dbReference type="SMART" id="SM00530">
    <property type="entry name" value="HTH_XRE"/>
    <property type="match status" value="1"/>
</dbReference>
<accession>A0A1B7HJY7</accession>
<sequence length="138" mass="14901">MIAAEINKAAAALYAIAPFVAGIRNDEQHVAALAFIEELMDADDIANPLFDIVVDKIKAYEDSAPEYAEFNARLAALPAGLAVLRTLIDQHNLTLSDLPEIGSKSMVSRVLKGERKLSLDHIKALAARFGISPGLFIE</sequence>
<dbReference type="CDD" id="cd00093">
    <property type="entry name" value="HTH_XRE"/>
    <property type="match status" value="1"/>
</dbReference>
<dbReference type="PANTHER" id="PTHR40455">
    <property type="entry name" value="ANTITOXIN HIGA"/>
    <property type="match status" value="1"/>
</dbReference>
<protein>
    <submittedName>
        <fullName evidence="2">Putative cytoplasmic protein</fullName>
    </submittedName>
</protein>